<keyword evidence="4" id="KW-0694">RNA-binding</keyword>
<dbReference type="SUPFAM" id="SSF50447">
    <property type="entry name" value="Translation proteins"/>
    <property type="match status" value="1"/>
</dbReference>
<dbReference type="KEGG" id="ckl:CKL_1330"/>
<keyword evidence="4" id="KW-0690">Ribosome biogenesis</keyword>
<dbReference type="STRING" id="431943.CKL_1330"/>
<sequence>MDLFTRNDIRNVAIIAHVDHGKTTLVDALLKQSNIFRENEKVEERVMDSNALERERGITILSKNTSVVHKGVKINIVDTPGHADFGGEVERVLEMVDSVLLVVDAYEGPMPQTKFVLKKALELKLEPIVVINKIDRPDARASEVLDEIFDLFVELGASDSQLDFQVVYCSAKAGFAKYEIEDDSATMEPLFDTIIKNVPAPKGYIDMPLQMLVTTIDHNEYVGRIGVGKITRGSIKKNQQVALIRRENKIENVKVSNLYIYNGLKKEEVNEAKLGDIVAVSGIQDINIGETIADILKPEAIAFVDIDEPTLSMNFMVNDSPFAGKEGNFVTSRHLRDRLMKELETNVSLRVEETDSPDCFKVSGRGELHLSILIETMRREGYEFQVSKPTVIFKEKGGKRLEPIEHLIIDVPEEFMGVVMEKLGPRKANMVNMTSAVNGYVRLEFKIPARGLIGFRNEFMTDTKGNGIMNHLLDDYEEYKGDIPERTRGSLVVFETGTSITYGLYNAQERGTLFIGPGVEVYEGMIAGECSRAEDIEVNVCKKKHLSNTRSSGADEALKLVPLNEMTLEKSLEFIASDELVEVTPKSIRMRKKILNSEQRRKAMRKK</sequence>
<dbReference type="HAMAP" id="MF_00849">
    <property type="entry name" value="BipA"/>
    <property type="match status" value="1"/>
</dbReference>
<dbReference type="InterPro" id="IPR042116">
    <property type="entry name" value="TypA/BipA_C"/>
</dbReference>
<dbReference type="InterPro" id="IPR048876">
    <property type="entry name" value="BipA_C"/>
</dbReference>
<dbReference type="FunFam" id="2.40.30.10:FF:000016">
    <property type="entry name" value="GTP-binding protein TypA"/>
    <property type="match status" value="1"/>
</dbReference>
<dbReference type="EC" id="3.6.5.-" evidence="4"/>
<dbReference type="GO" id="GO:0000049">
    <property type="term" value="F:tRNA binding"/>
    <property type="evidence" value="ECO:0007669"/>
    <property type="project" value="UniProtKB-KW"/>
</dbReference>
<name>A5N7U1_CLOK5</name>
<dbReference type="SUPFAM" id="SSF54980">
    <property type="entry name" value="EF-G C-terminal domain-like"/>
    <property type="match status" value="2"/>
</dbReference>
<evidence type="ECO:0000256" key="4">
    <source>
        <dbReference type="HAMAP-Rule" id="MF_00849"/>
    </source>
</evidence>
<dbReference type="Gene3D" id="2.40.50.250">
    <property type="entry name" value="bipa protein"/>
    <property type="match status" value="1"/>
</dbReference>
<feature type="binding site" evidence="4">
    <location>
        <begin position="19"/>
        <end position="24"/>
    </location>
    <ligand>
        <name>GTP</name>
        <dbReference type="ChEBI" id="CHEBI:37565"/>
    </ligand>
</feature>
<dbReference type="CDD" id="cd01891">
    <property type="entry name" value="TypA_BipA"/>
    <property type="match status" value="1"/>
</dbReference>
<dbReference type="InterPro" id="IPR006298">
    <property type="entry name" value="BipA"/>
</dbReference>
<organism evidence="6 7">
    <name type="scientific">Clostridium kluyveri (strain ATCC 8527 / DSM 555 / NBRC 12016 / NCIMB 10680 / K1)</name>
    <dbReference type="NCBI Taxonomy" id="431943"/>
    <lineage>
        <taxon>Bacteria</taxon>
        <taxon>Bacillati</taxon>
        <taxon>Bacillota</taxon>
        <taxon>Clostridia</taxon>
        <taxon>Eubacteriales</taxon>
        <taxon>Clostridiaceae</taxon>
        <taxon>Clostridium</taxon>
    </lineage>
</organism>
<dbReference type="FunFam" id="3.40.50.300:FF:000055">
    <property type="entry name" value="GTP-binding protein TypA"/>
    <property type="match status" value="1"/>
</dbReference>
<evidence type="ECO:0000256" key="3">
    <source>
        <dbReference type="ARBA" id="ARBA00048548"/>
    </source>
</evidence>
<dbReference type="InterPro" id="IPR035651">
    <property type="entry name" value="BipA_V"/>
</dbReference>
<dbReference type="CDD" id="cd03691">
    <property type="entry name" value="BipA_TypA_II"/>
    <property type="match status" value="1"/>
</dbReference>
<dbReference type="eggNOG" id="COG1217">
    <property type="taxonomic scope" value="Bacteria"/>
</dbReference>
<dbReference type="PANTHER" id="PTHR42908">
    <property type="entry name" value="TRANSLATION ELONGATION FACTOR-RELATED"/>
    <property type="match status" value="1"/>
</dbReference>
<dbReference type="HOGENOM" id="CLU_017016_4_0_9"/>
<dbReference type="PRINTS" id="PR00315">
    <property type="entry name" value="ELONGATNFCT"/>
</dbReference>
<dbReference type="SUPFAM" id="SSF52540">
    <property type="entry name" value="P-loop containing nucleoside triphosphate hydrolases"/>
    <property type="match status" value="1"/>
</dbReference>
<evidence type="ECO:0000259" key="5">
    <source>
        <dbReference type="PROSITE" id="PS51722"/>
    </source>
</evidence>
<dbReference type="FunFam" id="2.40.50.250:FF:000001">
    <property type="entry name" value="GTP-binding protein TypA"/>
    <property type="match status" value="1"/>
</dbReference>
<proteinExistence type="inferred from homology"/>
<dbReference type="Pfam" id="PF00009">
    <property type="entry name" value="GTP_EFTU"/>
    <property type="match status" value="1"/>
</dbReference>
<comment type="function">
    <text evidence="4">A 50S ribosomal subunit assembly protein with GTPase activity, required for 50S subunit assembly at low temperatures, may also play a role in translation. Binds GTP and analogs. Binds the 70S ribosome between the 30S and 50S subunits, in a similar position as ribosome-bound EF-G; it contacts a number of ribosomal proteins, both rRNAs and the A-site tRNA.</text>
</comment>
<dbReference type="FunFam" id="3.30.70.870:FF:000003">
    <property type="entry name" value="GTP-binding protein TypA"/>
    <property type="match status" value="1"/>
</dbReference>
<dbReference type="AlphaFoldDB" id="A5N7U1"/>
<gene>
    <name evidence="4" type="primary">bipA</name>
    <name evidence="6" type="ordered locus">CKL_1330</name>
</gene>
<keyword evidence="2 4" id="KW-0342">GTP-binding</keyword>
<keyword evidence="1 4" id="KW-0547">Nucleotide-binding</keyword>
<dbReference type="NCBIfam" id="TIGR00231">
    <property type="entry name" value="small_GTP"/>
    <property type="match status" value="1"/>
</dbReference>
<dbReference type="GO" id="GO:0000027">
    <property type="term" value="P:ribosomal large subunit assembly"/>
    <property type="evidence" value="ECO:0007669"/>
    <property type="project" value="UniProtKB-UniRule"/>
</dbReference>
<dbReference type="RefSeq" id="WP_012101717.1">
    <property type="nucleotide sequence ID" value="NC_009706.1"/>
</dbReference>
<comment type="subunit">
    <text evidence="4">Monomer.</text>
</comment>
<dbReference type="Gene3D" id="3.40.50.300">
    <property type="entry name" value="P-loop containing nucleotide triphosphate hydrolases"/>
    <property type="match status" value="1"/>
</dbReference>
<dbReference type="Gene3D" id="3.30.70.870">
    <property type="entry name" value="Elongation Factor G (Translational Gtpase), domain 3"/>
    <property type="match status" value="1"/>
</dbReference>
<evidence type="ECO:0000313" key="7">
    <source>
        <dbReference type="Proteomes" id="UP000002411"/>
    </source>
</evidence>
<keyword evidence="4" id="KW-0699">rRNA-binding</keyword>
<dbReference type="CDD" id="cd03710">
    <property type="entry name" value="BipA_TypA_C"/>
    <property type="match status" value="1"/>
</dbReference>
<dbReference type="GO" id="GO:0005525">
    <property type="term" value="F:GTP binding"/>
    <property type="evidence" value="ECO:0007669"/>
    <property type="project" value="UniProtKB-UniRule"/>
</dbReference>
<dbReference type="InterPro" id="IPR000640">
    <property type="entry name" value="EFG_V-like"/>
</dbReference>
<dbReference type="NCBIfam" id="TIGR01394">
    <property type="entry name" value="TypA_BipA"/>
    <property type="match status" value="1"/>
</dbReference>
<evidence type="ECO:0000256" key="2">
    <source>
        <dbReference type="ARBA" id="ARBA00023134"/>
    </source>
</evidence>
<dbReference type="Gene3D" id="3.30.70.240">
    <property type="match status" value="1"/>
</dbReference>
<dbReference type="InterPro" id="IPR035647">
    <property type="entry name" value="EFG_III/V"/>
</dbReference>
<dbReference type="Pfam" id="PF03144">
    <property type="entry name" value="GTP_EFTU_D2"/>
    <property type="match status" value="1"/>
</dbReference>
<comment type="similarity">
    <text evidence="4">Belongs to the TRAFAC class translation factor GTPase superfamily. Classic translation factor GTPase family. BipA subfamily.</text>
</comment>
<dbReference type="PANTHER" id="PTHR42908:SF8">
    <property type="entry name" value="TR-TYPE G DOMAIN-CONTAINING PROTEIN"/>
    <property type="match status" value="1"/>
</dbReference>
<keyword evidence="4" id="KW-0378">Hydrolase</keyword>
<evidence type="ECO:0000313" key="6">
    <source>
        <dbReference type="EMBL" id="EDK33372.1"/>
    </source>
</evidence>
<evidence type="ECO:0000256" key="1">
    <source>
        <dbReference type="ARBA" id="ARBA00022741"/>
    </source>
</evidence>
<dbReference type="Proteomes" id="UP000002411">
    <property type="component" value="Chromosome"/>
</dbReference>
<dbReference type="InterPro" id="IPR031157">
    <property type="entry name" value="G_TR_CS"/>
</dbReference>
<dbReference type="Gene3D" id="2.40.30.10">
    <property type="entry name" value="Translation factors"/>
    <property type="match status" value="1"/>
</dbReference>
<comment type="catalytic activity">
    <reaction evidence="3 4">
        <text>GTP + H2O = GDP + phosphate + H(+)</text>
        <dbReference type="Rhea" id="RHEA:19669"/>
        <dbReference type="ChEBI" id="CHEBI:15377"/>
        <dbReference type="ChEBI" id="CHEBI:15378"/>
        <dbReference type="ChEBI" id="CHEBI:37565"/>
        <dbReference type="ChEBI" id="CHEBI:43474"/>
        <dbReference type="ChEBI" id="CHEBI:58189"/>
    </reaction>
</comment>
<dbReference type="Pfam" id="PF00679">
    <property type="entry name" value="EFG_C"/>
    <property type="match status" value="1"/>
</dbReference>
<dbReference type="InterPro" id="IPR005225">
    <property type="entry name" value="Small_GTP-bd"/>
</dbReference>
<dbReference type="InterPro" id="IPR047043">
    <property type="entry name" value="BipA_III"/>
</dbReference>
<dbReference type="CDD" id="cd16263">
    <property type="entry name" value="BipA_III"/>
    <property type="match status" value="1"/>
</dbReference>
<keyword evidence="4" id="KW-0963">Cytoplasm</keyword>
<accession>A5N7U1</accession>
<dbReference type="GO" id="GO:0009409">
    <property type="term" value="P:response to cold"/>
    <property type="evidence" value="ECO:0007669"/>
    <property type="project" value="UniProtKB-ARBA"/>
</dbReference>
<dbReference type="InterPro" id="IPR027417">
    <property type="entry name" value="P-loop_NTPase"/>
</dbReference>
<dbReference type="GO" id="GO:0010467">
    <property type="term" value="P:gene expression"/>
    <property type="evidence" value="ECO:0007669"/>
    <property type="project" value="UniProtKB-ARBA"/>
</dbReference>
<feature type="domain" description="Tr-type G" evidence="5">
    <location>
        <begin position="7"/>
        <end position="202"/>
    </location>
</feature>
<dbReference type="PROSITE" id="PS00301">
    <property type="entry name" value="G_TR_1"/>
    <property type="match status" value="1"/>
</dbReference>
<dbReference type="EMBL" id="CP000673">
    <property type="protein sequence ID" value="EDK33372.1"/>
    <property type="molecule type" value="Genomic_DNA"/>
</dbReference>
<dbReference type="GO" id="GO:1990904">
    <property type="term" value="C:ribonucleoprotein complex"/>
    <property type="evidence" value="ECO:0007669"/>
    <property type="project" value="TreeGrafter"/>
</dbReference>
<keyword evidence="4" id="KW-0820">tRNA-binding</keyword>
<dbReference type="Pfam" id="PF21018">
    <property type="entry name" value="BipA_C"/>
    <property type="match status" value="1"/>
</dbReference>
<dbReference type="GO" id="GO:0043022">
    <property type="term" value="F:ribosome binding"/>
    <property type="evidence" value="ECO:0007669"/>
    <property type="project" value="UniProtKB-UniRule"/>
</dbReference>
<feature type="binding site" evidence="4">
    <location>
        <begin position="132"/>
        <end position="135"/>
    </location>
    <ligand>
        <name>GTP</name>
        <dbReference type="ChEBI" id="CHEBI:37565"/>
    </ligand>
</feature>
<dbReference type="InterPro" id="IPR004161">
    <property type="entry name" value="EFTu-like_2"/>
</dbReference>
<dbReference type="GO" id="GO:0019843">
    <property type="term" value="F:rRNA binding"/>
    <property type="evidence" value="ECO:0007669"/>
    <property type="project" value="UniProtKB-KW"/>
</dbReference>
<protein>
    <recommendedName>
        <fullName evidence="4">Large ribosomal subunit assembly factor BipA</fullName>
        <ecNumber evidence="4">3.6.5.-</ecNumber>
    </recommendedName>
    <alternativeName>
        <fullName evidence="4">GTP-binding protein BipA</fullName>
    </alternativeName>
</protein>
<dbReference type="InterPro" id="IPR009000">
    <property type="entry name" value="Transl_B-barrel_sf"/>
</dbReference>
<dbReference type="FunFam" id="3.30.70.240:FF:000002">
    <property type="entry name" value="GTP-binding protein TypA"/>
    <property type="match status" value="1"/>
</dbReference>
<dbReference type="GO" id="GO:0003924">
    <property type="term" value="F:GTPase activity"/>
    <property type="evidence" value="ECO:0007669"/>
    <property type="project" value="UniProtKB-UniRule"/>
</dbReference>
<dbReference type="GO" id="GO:0005829">
    <property type="term" value="C:cytosol"/>
    <property type="evidence" value="ECO:0007669"/>
    <property type="project" value="TreeGrafter"/>
</dbReference>
<dbReference type="PROSITE" id="PS51722">
    <property type="entry name" value="G_TR_2"/>
    <property type="match status" value="1"/>
</dbReference>
<keyword evidence="7" id="KW-1185">Reference proteome</keyword>
<reference evidence="6 7" key="1">
    <citation type="journal article" date="2008" name="Proc. Natl. Acad. Sci. U.S.A.">
        <title>The genome of Clostridium kluyveri, a strict anaerobe with unique metabolic features.</title>
        <authorList>
            <person name="Seedorf H."/>
            <person name="Fricke W.F."/>
            <person name="Veith B."/>
            <person name="Brueggemann H."/>
            <person name="Liesegang H."/>
            <person name="Strittmatter A."/>
            <person name="Miethke M."/>
            <person name="Buckel W."/>
            <person name="Hinderberger J."/>
            <person name="Li F."/>
            <person name="Hagemeier C."/>
            <person name="Thauer R.K."/>
            <person name="Gottschalk G."/>
        </authorList>
    </citation>
    <scope>NUCLEOTIDE SEQUENCE [LARGE SCALE GENOMIC DNA]</scope>
    <source>
        <strain evidence="7">ATCC 8527 / DSM 555 / NCIMB 10680</strain>
    </source>
</reference>
<dbReference type="SMART" id="SM00838">
    <property type="entry name" value="EFG_C"/>
    <property type="match status" value="1"/>
</dbReference>
<dbReference type="InterPro" id="IPR047042">
    <property type="entry name" value="BipA_II"/>
</dbReference>
<dbReference type="InterPro" id="IPR000795">
    <property type="entry name" value="T_Tr_GTP-bd_dom"/>
</dbReference>
<comment type="subcellular location">
    <subcellularLocation>
        <location evidence="4">Cytoplasm</location>
    </subcellularLocation>
    <text evidence="4">Binds to ribosomes.</text>
</comment>
<dbReference type="InterPro" id="IPR047041">
    <property type="entry name" value="BipA_GTP-bd_dom"/>
</dbReference>